<name>A0ABD6ECI5_9BILA</name>
<evidence type="ECO:0000313" key="1">
    <source>
        <dbReference type="EMBL" id="MFH4974402.1"/>
    </source>
</evidence>
<gene>
    <name evidence="1" type="ORF">AB6A40_001111</name>
</gene>
<sequence length="78" mass="9022">MLLFVPLGSDKVTEIPQILCQIFSHPDQLILAMQYSLVVQTKLFHQVTTGDTGDWERATYRNHFCEPQVQFLLASKER</sequence>
<proteinExistence type="predicted"/>
<evidence type="ECO:0000313" key="2">
    <source>
        <dbReference type="Proteomes" id="UP001608902"/>
    </source>
</evidence>
<protein>
    <submittedName>
        <fullName evidence="1">Uncharacterized protein</fullName>
    </submittedName>
</protein>
<dbReference type="AlphaFoldDB" id="A0ABD6ECI5"/>
<organism evidence="1 2">
    <name type="scientific">Gnathostoma spinigerum</name>
    <dbReference type="NCBI Taxonomy" id="75299"/>
    <lineage>
        <taxon>Eukaryota</taxon>
        <taxon>Metazoa</taxon>
        <taxon>Ecdysozoa</taxon>
        <taxon>Nematoda</taxon>
        <taxon>Chromadorea</taxon>
        <taxon>Rhabditida</taxon>
        <taxon>Spirurina</taxon>
        <taxon>Gnathostomatomorpha</taxon>
        <taxon>Gnathostomatoidea</taxon>
        <taxon>Gnathostomatidae</taxon>
        <taxon>Gnathostoma</taxon>
    </lineage>
</organism>
<accession>A0ABD6ECI5</accession>
<comment type="caution">
    <text evidence="1">The sequence shown here is derived from an EMBL/GenBank/DDBJ whole genome shotgun (WGS) entry which is preliminary data.</text>
</comment>
<dbReference type="Proteomes" id="UP001608902">
    <property type="component" value="Unassembled WGS sequence"/>
</dbReference>
<keyword evidence="2" id="KW-1185">Reference proteome</keyword>
<dbReference type="EMBL" id="JBGFUD010000374">
    <property type="protein sequence ID" value="MFH4974402.1"/>
    <property type="molecule type" value="Genomic_DNA"/>
</dbReference>
<reference evidence="1 2" key="1">
    <citation type="submission" date="2024-08" db="EMBL/GenBank/DDBJ databases">
        <title>Gnathostoma spinigerum genome.</title>
        <authorList>
            <person name="Gonzalez-Bertolin B."/>
            <person name="Monzon S."/>
            <person name="Zaballos A."/>
            <person name="Jimenez P."/>
            <person name="Dekumyoy P."/>
            <person name="Varona S."/>
            <person name="Cuesta I."/>
            <person name="Sumanam S."/>
            <person name="Adisakwattana P."/>
            <person name="Gasser R.B."/>
            <person name="Hernandez-Gonzalez A."/>
            <person name="Young N.D."/>
            <person name="Perteguer M.J."/>
        </authorList>
    </citation>
    <scope>NUCLEOTIDE SEQUENCE [LARGE SCALE GENOMIC DNA]</scope>
    <source>
        <strain evidence="1">AL3</strain>
        <tissue evidence="1">Liver</tissue>
    </source>
</reference>